<dbReference type="Pfam" id="PF00583">
    <property type="entry name" value="Acetyltransf_1"/>
    <property type="match status" value="1"/>
</dbReference>
<feature type="domain" description="N-acetyltransferase" evidence="1">
    <location>
        <begin position="4"/>
        <end position="143"/>
    </location>
</feature>
<evidence type="ECO:0000313" key="2">
    <source>
        <dbReference type="EMBL" id="OWP64932.1"/>
    </source>
</evidence>
<dbReference type="CDD" id="cd04301">
    <property type="entry name" value="NAT_SF"/>
    <property type="match status" value="1"/>
</dbReference>
<sequence length="144" mass="16335">MFTVSTDPARLDVALIHDYLSQQSYWALGMPRETLDRALTNSLNFGLYAPDGRQAAFARVVTDYTTFAWLCDVFVLPEFQGQSLGKQLMQAVFEHPELQGLRRFLLATLDAHGLYRRFGFQDLVAPDRYLEIKKANPYGVPTGN</sequence>
<keyword evidence="2" id="KW-0808">Transferase</keyword>
<dbReference type="PROSITE" id="PS51186">
    <property type="entry name" value="GNAT"/>
    <property type="match status" value="1"/>
</dbReference>
<keyword evidence="3" id="KW-1185">Reference proteome</keyword>
<dbReference type="InterPro" id="IPR000182">
    <property type="entry name" value="GNAT_dom"/>
</dbReference>
<dbReference type="GO" id="GO:0016747">
    <property type="term" value="F:acyltransferase activity, transferring groups other than amino-acyl groups"/>
    <property type="evidence" value="ECO:0007669"/>
    <property type="project" value="InterPro"/>
</dbReference>
<dbReference type="AlphaFoldDB" id="A0A246FQD0"/>
<dbReference type="InterPro" id="IPR016181">
    <property type="entry name" value="Acyl_CoA_acyltransferase"/>
</dbReference>
<dbReference type="PANTHER" id="PTHR43233:SF1">
    <property type="entry name" value="FAMILY N-ACETYLTRANSFERASE, PUTATIVE (AFU_ORTHOLOGUE AFUA_6G03350)-RELATED"/>
    <property type="match status" value="1"/>
</dbReference>
<dbReference type="RefSeq" id="WP_088462543.1">
    <property type="nucleotide sequence ID" value="NZ_NIRR01000001.1"/>
</dbReference>
<reference evidence="2 3" key="1">
    <citation type="submission" date="2017-06" db="EMBL/GenBank/DDBJ databases">
        <title>Hymenobacter amundsenii sp. nov. isolated from regoliths in Antarctica.</title>
        <authorList>
            <person name="Sedlacek I."/>
            <person name="Kralova S."/>
            <person name="Pantucek R."/>
            <person name="Svec P."/>
            <person name="Holochova P."/>
            <person name="Stankova E."/>
            <person name="Vrbovska V."/>
            <person name="Busse H.-J."/>
        </authorList>
    </citation>
    <scope>NUCLEOTIDE SEQUENCE [LARGE SCALE GENOMIC DNA]</scope>
    <source>
        <strain evidence="2 3">CCM 8682</strain>
    </source>
</reference>
<organism evidence="2 3">
    <name type="scientific">Hymenobacter amundsenii</name>
    <dbReference type="NCBI Taxonomy" id="2006685"/>
    <lineage>
        <taxon>Bacteria</taxon>
        <taxon>Pseudomonadati</taxon>
        <taxon>Bacteroidota</taxon>
        <taxon>Cytophagia</taxon>
        <taxon>Cytophagales</taxon>
        <taxon>Hymenobacteraceae</taxon>
        <taxon>Hymenobacter</taxon>
    </lineage>
</organism>
<dbReference type="Proteomes" id="UP000197277">
    <property type="component" value="Unassembled WGS sequence"/>
</dbReference>
<gene>
    <name evidence="2" type="ORF">CDA63_00820</name>
</gene>
<dbReference type="InterPro" id="IPR053144">
    <property type="entry name" value="Acetyltransferase_Butenolide"/>
</dbReference>
<name>A0A246FQD0_9BACT</name>
<evidence type="ECO:0000313" key="3">
    <source>
        <dbReference type="Proteomes" id="UP000197277"/>
    </source>
</evidence>
<dbReference type="EMBL" id="NIRR01000001">
    <property type="protein sequence ID" value="OWP64932.1"/>
    <property type="molecule type" value="Genomic_DNA"/>
</dbReference>
<proteinExistence type="predicted"/>
<comment type="caution">
    <text evidence="2">The sequence shown here is derived from an EMBL/GenBank/DDBJ whole genome shotgun (WGS) entry which is preliminary data.</text>
</comment>
<protein>
    <submittedName>
        <fullName evidence="2">GNAT family N-acetyltransferase</fullName>
    </submittedName>
</protein>
<dbReference type="OrthoDB" id="3216107at2"/>
<dbReference type="Gene3D" id="3.40.630.30">
    <property type="match status" value="1"/>
</dbReference>
<dbReference type="PANTHER" id="PTHR43233">
    <property type="entry name" value="FAMILY N-ACETYLTRANSFERASE, PUTATIVE (AFU_ORTHOLOGUE AFUA_6G03350)-RELATED"/>
    <property type="match status" value="1"/>
</dbReference>
<evidence type="ECO:0000259" key="1">
    <source>
        <dbReference type="PROSITE" id="PS51186"/>
    </source>
</evidence>
<accession>A0A246FQD0</accession>
<dbReference type="SUPFAM" id="SSF55729">
    <property type="entry name" value="Acyl-CoA N-acyltransferases (Nat)"/>
    <property type="match status" value="1"/>
</dbReference>